<evidence type="ECO:0000313" key="3">
    <source>
        <dbReference type="EMBL" id="QOL82001.1"/>
    </source>
</evidence>
<feature type="chain" id="PRO_5032762928" evidence="1">
    <location>
        <begin position="30"/>
        <end position="347"/>
    </location>
</feature>
<dbReference type="KEGG" id="pshq:F3W81_14890"/>
<sequence>MSRISRGPRRTIGMLAGPLLALSATQAHAQPTQYPVDIRNCQRTVSVDAAPERAVSIGQGTTEILLSLGLAERIVGTGIWLAPLPAALAEAGNALPRLADNSPSFEAVLNTRPDFVAAQWVNDIAPEQARVATFDQFADFGVTTYVSPAECAKSDFSAGSGDGARSQAWSMDLLNLEIAELARIFDVQDAGDALIAANAARIDSAASHAATLQARDVSVLYWFSSPQIDGEAYVAGRFGAPAWISDVVGVRNVITSDEEWPLVGWETISGLDPDVIVLSTMERRNLPGDDVAAKRAFLQTDPVASQLSAVRNGHLIEMSAQSMNPTLRAVDGVETLADGLRLQGLTE</sequence>
<reference evidence="3 4" key="1">
    <citation type="submission" date="2019-10" db="EMBL/GenBank/DDBJ databases">
        <title>Pseudopuniceibacterium sp. HQ09 islated from Antarctica.</title>
        <authorList>
            <person name="Liao L."/>
            <person name="Su S."/>
            <person name="Chen B."/>
            <person name="Yu Y."/>
        </authorList>
    </citation>
    <scope>NUCLEOTIDE SEQUENCE [LARGE SCALE GENOMIC DNA]</scope>
    <source>
        <strain evidence="3 4">HQ09</strain>
    </source>
</reference>
<dbReference type="Proteomes" id="UP000594118">
    <property type="component" value="Chromosome"/>
</dbReference>
<accession>A0A7L9WNN5</accession>
<dbReference type="InterPro" id="IPR050902">
    <property type="entry name" value="ABC_Transporter_SBP"/>
</dbReference>
<dbReference type="Gene3D" id="3.40.50.1980">
    <property type="entry name" value="Nitrogenase molybdenum iron protein domain"/>
    <property type="match status" value="2"/>
</dbReference>
<name>A0A7L9WNN5_9RHOB</name>
<evidence type="ECO:0000256" key="1">
    <source>
        <dbReference type="SAM" id="SignalP"/>
    </source>
</evidence>
<dbReference type="PANTHER" id="PTHR30535">
    <property type="entry name" value="VITAMIN B12-BINDING PROTEIN"/>
    <property type="match status" value="1"/>
</dbReference>
<proteinExistence type="predicted"/>
<dbReference type="InterPro" id="IPR002491">
    <property type="entry name" value="ABC_transptr_periplasmic_BD"/>
</dbReference>
<organism evidence="3 4">
    <name type="scientific">Pseudooceanicola spongiae</name>
    <dbReference type="NCBI Taxonomy" id="2613965"/>
    <lineage>
        <taxon>Bacteria</taxon>
        <taxon>Pseudomonadati</taxon>
        <taxon>Pseudomonadota</taxon>
        <taxon>Alphaproteobacteria</taxon>
        <taxon>Rhodobacterales</taxon>
        <taxon>Paracoccaceae</taxon>
        <taxon>Pseudooceanicola</taxon>
    </lineage>
</organism>
<gene>
    <name evidence="3" type="ORF">F3W81_14890</name>
</gene>
<dbReference type="EMBL" id="CP045201">
    <property type="protein sequence ID" value="QOL82001.1"/>
    <property type="molecule type" value="Genomic_DNA"/>
</dbReference>
<feature type="domain" description="Fe/B12 periplasmic-binding" evidence="2">
    <location>
        <begin position="53"/>
        <end position="347"/>
    </location>
</feature>
<evidence type="ECO:0000313" key="4">
    <source>
        <dbReference type="Proteomes" id="UP000594118"/>
    </source>
</evidence>
<dbReference type="Pfam" id="PF01497">
    <property type="entry name" value="Peripla_BP_2"/>
    <property type="match status" value="1"/>
</dbReference>
<dbReference type="SUPFAM" id="SSF53807">
    <property type="entry name" value="Helical backbone' metal receptor"/>
    <property type="match status" value="1"/>
</dbReference>
<dbReference type="PROSITE" id="PS50983">
    <property type="entry name" value="FE_B12_PBP"/>
    <property type="match status" value="1"/>
</dbReference>
<keyword evidence="1" id="KW-0732">Signal</keyword>
<feature type="signal peptide" evidence="1">
    <location>
        <begin position="1"/>
        <end position="29"/>
    </location>
</feature>
<keyword evidence="4" id="KW-1185">Reference proteome</keyword>
<dbReference type="PANTHER" id="PTHR30535:SF7">
    <property type="entry name" value="IRON(III) DICITRATE-BINDING PROTEIN"/>
    <property type="match status" value="1"/>
</dbReference>
<dbReference type="RefSeq" id="WP_193079915.1">
    <property type="nucleotide sequence ID" value="NZ_CP045201.1"/>
</dbReference>
<evidence type="ECO:0000259" key="2">
    <source>
        <dbReference type="PROSITE" id="PS50983"/>
    </source>
</evidence>
<protein>
    <submittedName>
        <fullName evidence="3">ABC transporter substrate-binding protein</fullName>
    </submittedName>
</protein>
<dbReference type="AlphaFoldDB" id="A0A7L9WNN5"/>